<evidence type="ECO:0000313" key="2">
    <source>
        <dbReference type="Proteomes" id="UP000016033"/>
    </source>
</evidence>
<name>T5KE84_MICMQ</name>
<reference evidence="1 2" key="1">
    <citation type="journal article" date="2013" name="Genome Announc.">
        <title>Whole-genome sequences of five oyster-associated bacteria show potential for crude oil hydrocarbon degradation.</title>
        <authorList>
            <person name="Chauhan A."/>
            <person name="Green S."/>
            <person name="Pathak A."/>
            <person name="Thomas J."/>
            <person name="Venkatramanan R."/>
        </authorList>
    </citation>
    <scope>NUCLEOTIDE SEQUENCE [LARGE SCALE GENOMIC DNA]</scope>
    <source>
        <strain evidence="1 2">MF109</strain>
    </source>
</reference>
<dbReference type="Proteomes" id="UP000016033">
    <property type="component" value="Unassembled WGS sequence"/>
</dbReference>
<comment type="caution">
    <text evidence="1">The sequence shown here is derived from an EMBL/GenBank/DDBJ whole genome shotgun (WGS) entry which is preliminary data.</text>
</comment>
<organism evidence="1 2">
    <name type="scientific">Microbacterium maritypicum MF109</name>
    <dbReference type="NCBI Taxonomy" id="1333857"/>
    <lineage>
        <taxon>Bacteria</taxon>
        <taxon>Bacillati</taxon>
        <taxon>Actinomycetota</taxon>
        <taxon>Actinomycetes</taxon>
        <taxon>Micrococcales</taxon>
        <taxon>Microbacteriaceae</taxon>
        <taxon>Microbacterium</taxon>
    </lineage>
</organism>
<protein>
    <submittedName>
        <fullName evidence="1">Uncharacterized protein</fullName>
    </submittedName>
</protein>
<dbReference type="RefSeq" id="WP_021200892.1">
    <property type="nucleotide sequence ID" value="NZ_ATAO01000206.1"/>
</dbReference>
<evidence type="ECO:0000313" key="1">
    <source>
        <dbReference type="EMBL" id="EQM74802.1"/>
    </source>
</evidence>
<dbReference type="EMBL" id="ATAO01000206">
    <property type="protein sequence ID" value="EQM74802.1"/>
    <property type="molecule type" value="Genomic_DNA"/>
</dbReference>
<dbReference type="AlphaFoldDB" id="T5KE84"/>
<gene>
    <name evidence="1" type="ORF">L687_04915</name>
</gene>
<dbReference type="PATRIC" id="fig|1333857.3.peg.2960"/>
<accession>T5KE84</accession>
<sequence>MDIQHTAASAARTTRLRAPRDIASDVAAEHGLGGGSADTFRLMQLAIEADRAERDRLAHVRAIDIVHENYGADSDPEVHARATELADAFSGNVDAKYLLAVALDLQHLNSDGILAMLAEAARG</sequence>
<proteinExistence type="predicted"/>